<comment type="caution">
    <text evidence="1">The sequence shown here is derived from an EMBL/GenBank/DDBJ whole genome shotgun (WGS) entry which is preliminary data.</text>
</comment>
<sequence>MLNFFTAKKEEEKKNPFTDALNEIVDRAFEASHPEYEAGSEDELNTEEMDFEMSYEAISDDEVNGLAEDAKMEEEELRSKFGPGK</sequence>
<dbReference type="EMBL" id="LKHV02000001">
    <property type="protein sequence ID" value="MCS5709326.1"/>
    <property type="molecule type" value="Genomic_DNA"/>
</dbReference>
<keyword evidence="2" id="KW-1185">Reference proteome</keyword>
<evidence type="ECO:0000313" key="2">
    <source>
        <dbReference type="Proteomes" id="UP000051494"/>
    </source>
</evidence>
<reference evidence="1" key="1">
    <citation type="journal article" date="2016" name="Genome Announc.">
        <title>Draft Genome Sequences of Two Novel Amoeba-Resistant Intranuclear Bacteria, 'Candidatus Berkiella cookevillensis' and 'Candidatus Berkiella aquae'.</title>
        <authorList>
            <person name="Mehari Y.T."/>
            <person name="Arivett B.A."/>
            <person name="Farone A.L."/>
            <person name="Gunderson J.H."/>
            <person name="Farone M.B."/>
        </authorList>
    </citation>
    <scope>NUCLEOTIDE SEQUENCE</scope>
    <source>
        <strain evidence="1">CC99</strain>
    </source>
</reference>
<accession>A0AAE3HT99</accession>
<proteinExistence type="predicted"/>
<organism evidence="1 2">
    <name type="scientific">Candidatus Berkiella cookevillensis</name>
    <dbReference type="NCBI Taxonomy" id="437022"/>
    <lineage>
        <taxon>Bacteria</taxon>
        <taxon>Pseudomonadati</taxon>
        <taxon>Pseudomonadota</taxon>
        <taxon>Gammaproteobacteria</taxon>
        <taxon>Candidatus Berkiellales</taxon>
        <taxon>Candidatus Berkiellaceae</taxon>
        <taxon>Candidatus Berkiella</taxon>
    </lineage>
</organism>
<protein>
    <submittedName>
        <fullName evidence="1">Uncharacterized protein</fullName>
    </submittedName>
</protein>
<gene>
    <name evidence="1" type="ORF">CC99x_010455</name>
</gene>
<reference evidence="1" key="2">
    <citation type="submission" date="2021-06" db="EMBL/GenBank/DDBJ databases">
        <title>Genomic Description and Analysis of Intracellular Bacteria, Candidatus Berkiella cookevillensis and Candidatus Berkiella aquae.</title>
        <authorList>
            <person name="Kidane D.T."/>
            <person name="Mehari Y.T."/>
            <person name="Rice F.C."/>
            <person name="Arivett B.A."/>
            <person name="Farone A.L."/>
            <person name="Berk S.G."/>
            <person name="Farone M.B."/>
        </authorList>
    </citation>
    <scope>NUCLEOTIDE SEQUENCE</scope>
    <source>
        <strain evidence="1">CC99</strain>
    </source>
</reference>
<dbReference type="Proteomes" id="UP000051494">
    <property type="component" value="Unassembled WGS sequence"/>
</dbReference>
<evidence type="ECO:0000313" key="1">
    <source>
        <dbReference type="EMBL" id="MCS5709326.1"/>
    </source>
</evidence>
<dbReference type="RefSeq" id="WP_141651884.1">
    <property type="nucleotide sequence ID" value="NZ_LKHV02000001.1"/>
</dbReference>
<dbReference type="AlphaFoldDB" id="A0AAE3HT99"/>
<name>A0AAE3HT99_9GAMM</name>